<dbReference type="AlphaFoldDB" id="A0A1M7RVA0"/>
<sequence length="44" mass="5340">MRSKLKILRSFMKISKTYLNDDVTHISSIKKLRYKYVVEFLKMS</sequence>
<accession>A0A1M7RVA0</accession>
<dbReference type="STRING" id="1121883.SAMN02745226_00204"/>
<gene>
    <name evidence="1" type="ORF">SAMN02745226_00204</name>
</gene>
<protein>
    <submittedName>
        <fullName evidence="1">Uncharacterized protein</fullName>
    </submittedName>
</protein>
<evidence type="ECO:0000313" key="2">
    <source>
        <dbReference type="Proteomes" id="UP000184207"/>
    </source>
</evidence>
<organism evidence="1 2">
    <name type="scientific">Fervidobacterium gondwanense DSM 13020</name>
    <dbReference type="NCBI Taxonomy" id="1121883"/>
    <lineage>
        <taxon>Bacteria</taxon>
        <taxon>Thermotogati</taxon>
        <taxon>Thermotogota</taxon>
        <taxon>Thermotogae</taxon>
        <taxon>Thermotogales</taxon>
        <taxon>Fervidobacteriaceae</taxon>
        <taxon>Fervidobacterium</taxon>
    </lineage>
</organism>
<dbReference type="EMBL" id="FRDJ01000001">
    <property type="protein sequence ID" value="SHN50130.1"/>
    <property type="molecule type" value="Genomic_DNA"/>
</dbReference>
<evidence type="ECO:0000313" key="1">
    <source>
        <dbReference type="EMBL" id="SHN50130.1"/>
    </source>
</evidence>
<proteinExistence type="predicted"/>
<dbReference type="Proteomes" id="UP000184207">
    <property type="component" value="Unassembled WGS sequence"/>
</dbReference>
<keyword evidence="2" id="KW-1185">Reference proteome</keyword>
<name>A0A1M7RVA0_FERGO</name>
<reference evidence="2" key="1">
    <citation type="submission" date="2016-12" db="EMBL/GenBank/DDBJ databases">
        <authorList>
            <person name="Varghese N."/>
            <person name="Submissions S."/>
        </authorList>
    </citation>
    <scope>NUCLEOTIDE SEQUENCE [LARGE SCALE GENOMIC DNA]</scope>
    <source>
        <strain evidence="2">DSM 13020</strain>
    </source>
</reference>